<evidence type="ECO:0000313" key="2">
    <source>
        <dbReference type="Proteomes" id="UP000295689"/>
    </source>
</evidence>
<dbReference type="EMBL" id="SLVV01000006">
    <property type="protein sequence ID" value="TCN24949.1"/>
    <property type="molecule type" value="Genomic_DNA"/>
</dbReference>
<evidence type="ECO:0000313" key="1">
    <source>
        <dbReference type="EMBL" id="TCN24949.1"/>
    </source>
</evidence>
<comment type="caution">
    <text evidence="1">The sequence shown here is derived from an EMBL/GenBank/DDBJ whole genome shotgun (WGS) entry which is preliminary data.</text>
</comment>
<sequence>MRNCKLEDLFEQAGWSAVYEKHHYKIWITGIMDHQDEDLMHAFLDSYSPEDSEKICFDELAFHYKIFKNIYEKNSLNLFSWN</sequence>
<accession>A0A4R2BG64</accession>
<organism evidence="1 2">
    <name type="scientific">Mesobacillus foraminis</name>
    <dbReference type="NCBI Taxonomy" id="279826"/>
    <lineage>
        <taxon>Bacteria</taxon>
        <taxon>Bacillati</taxon>
        <taxon>Bacillota</taxon>
        <taxon>Bacilli</taxon>
        <taxon>Bacillales</taxon>
        <taxon>Bacillaceae</taxon>
        <taxon>Mesobacillus</taxon>
    </lineage>
</organism>
<proteinExistence type="predicted"/>
<dbReference type="RefSeq" id="WP_132006192.1">
    <property type="nucleotide sequence ID" value="NZ_JABUHM010000004.1"/>
</dbReference>
<protein>
    <submittedName>
        <fullName evidence="1">Uncharacterized protein</fullName>
    </submittedName>
</protein>
<reference evidence="1 2" key="1">
    <citation type="journal article" date="2015" name="Stand. Genomic Sci.">
        <title>Genomic Encyclopedia of Bacterial and Archaeal Type Strains, Phase III: the genomes of soil and plant-associated and newly described type strains.</title>
        <authorList>
            <person name="Whitman W.B."/>
            <person name="Woyke T."/>
            <person name="Klenk H.P."/>
            <person name="Zhou Y."/>
            <person name="Lilburn T.G."/>
            <person name="Beck B.J."/>
            <person name="De Vos P."/>
            <person name="Vandamme P."/>
            <person name="Eisen J.A."/>
            <person name="Garrity G."/>
            <person name="Hugenholtz P."/>
            <person name="Kyrpides N.C."/>
        </authorList>
    </citation>
    <scope>NUCLEOTIDE SEQUENCE [LARGE SCALE GENOMIC DNA]</scope>
    <source>
        <strain evidence="1 2">CV53</strain>
    </source>
</reference>
<keyword evidence="2" id="KW-1185">Reference proteome</keyword>
<name>A0A4R2BG64_9BACI</name>
<dbReference type="AlphaFoldDB" id="A0A4R2BG64"/>
<gene>
    <name evidence="1" type="ORF">EV146_106150</name>
</gene>
<dbReference type="Proteomes" id="UP000295689">
    <property type="component" value="Unassembled WGS sequence"/>
</dbReference>